<comment type="caution">
    <text evidence="2">The sequence shown here is derived from an EMBL/GenBank/DDBJ whole genome shotgun (WGS) entry which is preliminary data.</text>
</comment>
<feature type="compositionally biased region" description="Basic and acidic residues" evidence="1">
    <location>
        <begin position="186"/>
        <end position="200"/>
    </location>
</feature>
<feature type="non-terminal residue" evidence="2">
    <location>
        <position position="236"/>
    </location>
</feature>
<accession>X8JD31</accession>
<feature type="region of interest" description="Disordered" evidence="1">
    <location>
        <begin position="1"/>
        <end position="33"/>
    </location>
</feature>
<organism evidence="2 3">
    <name type="scientific">Rhizoctonia solani AG-3 Rhs1AP</name>
    <dbReference type="NCBI Taxonomy" id="1086054"/>
    <lineage>
        <taxon>Eukaryota</taxon>
        <taxon>Fungi</taxon>
        <taxon>Dikarya</taxon>
        <taxon>Basidiomycota</taxon>
        <taxon>Agaricomycotina</taxon>
        <taxon>Agaricomycetes</taxon>
        <taxon>Cantharellales</taxon>
        <taxon>Ceratobasidiaceae</taxon>
        <taxon>Rhizoctonia</taxon>
    </lineage>
</organism>
<reference evidence="3" key="1">
    <citation type="journal article" date="2014" name="Genome Announc.">
        <title>Draft genome sequence of the plant-pathogenic soil fungus Rhizoctonia solani anastomosis group 3 strain Rhs1AP.</title>
        <authorList>
            <person name="Cubeta M.A."/>
            <person name="Thomas E."/>
            <person name="Dean R.A."/>
            <person name="Jabaji S."/>
            <person name="Neate S.M."/>
            <person name="Tavantzis S."/>
            <person name="Toda T."/>
            <person name="Vilgalys R."/>
            <person name="Bharathan N."/>
            <person name="Fedorova-Abrams N."/>
            <person name="Pakala S.B."/>
            <person name="Pakala S.M."/>
            <person name="Zafar N."/>
            <person name="Joardar V."/>
            <person name="Losada L."/>
            <person name="Nierman W.C."/>
        </authorList>
    </citation>
    <scope>NUCLEOTIDE SEQUENCE [LARGE SCALE GENOMIC DNA]</scope>
    <source>
        <strain evidence="3">AG-3</strain>
    </source>
</reference>
<feature type="region of interest" description="Disordered" evidence="1">
    <location>
        <begin position="106"/>
        <end position="218"/>
    </location>
</feature>
<evidence type="ECO:0000313" key="3">
    <source>
        <dbReference type="Proteomes" id="UP000030108"/>
    </source>
</evidence>
<gene>
    <name evidence="2" type="ORF">RSOL_366650</name>
</gene>
<dbReference type="EMBL" id="JATN01000319">
    <property type="protein sequence ID" value="EUC60803.1"/>
    <property type="molecule type" value="Genomic_DNA"/>
</dbReference>
<dbReference type="OrthoDB" id="3312852at2759"/>
<evidence type="ECO:0000256" key="1">
    <source>
        <dbReference type="SAM" id="MobiDB-lite"/>
    </source>
</evidence>
<sequence length="236" mass="26780">MRPDSDEYPQGEVLNLSWSDERRRADGTPGEDLPELDIEWYRDHWSRSDYLSVSGDAHPSEGELEDVEDVRVNAIICEVDDNFAIDDDEYEAIVLRLRAEERTRSYARSQAHSQTAGAGPSGIRQHSRVSIEEVEDEDAPHIVISSDEEHSDDPVPQSKSKGKAPERSKRKKNARPSLGIVIDDLQPPHKHDPDPSDGRRSSNRTATQQKPEIDTSAHERVWALARFGEPREKHYI</sequence>
<protein>
    <submittedName>
        <fullName evidence="2">Uncharacterized protein</fullName>
    </submittedName>
</protein>
<proteinExistence type="predicted"/>
<evidence type="ECO:0000313" key="2">
    <source>
        <dbReference type="EMBL" id="EUC60803.1"/>
    </source>
</evidence>
<dbReference type="Proteomes" id="UP000030108">
    <property type="component" value="Unassembled WGS sequence"/>
</dbReference>
<name>X8JD31_9AGAM</name>
<dbReference type="AlphaFoldDB" id="X8JD31"/>
<feature type="compositionally biased region" description="Polar residues" evidence="1">
    <location>
        <begin position="106"/>
        <end position="116"/>
    </location>
</feature>